<name>A0A2L1GQ11_9BACT</name>
<feature type="transmembrane region" description="Helical" evidence="3">
    <location>
        <begin position="203"/>
        <end position="223"/>
    </location>
</feature>
<dbReference type="OrthoDB" id="207428at2"/>
<keyword evidence="1" id="KW-0175">Coiled coil</keyword>
<dbReference type="RefSeq" id="WP_104936962.1">
    <property type="nucleotide sequence ID" value="NZ_CP021255.1"/>
</dbReference>
<feature type="transmembrane region" description="Helical" evidence="3">
    <location>
        <begin position="888"/>
        <end position="909"/>
    </location>
</feature>
<feature type="transmembrane region" description="Helical" evidence="3">
    <location>
        <begin position="723"/>
        <end position="742"/>
    </location>
</feature>
<feature type="transmembrane region" description="Helical" evidence="3">
    <location>
        <begin position="451"/>
        <end position="470"/>
    </location>
</feature>
<keyword evidence="3" id="KW-0812">Transmembrane</keyword>
<feature type="transmembrane region" description="Helical" evidence="3">
    <location>
        <begin position="310"/>
        <end position="326"/>
    </location>
</feature>
<feature type="transmembrane region" description="Helical" evidence="3">
    <location>
        <begin position="286"/>
        <end position="305"/>
    </location>
</feature>
<keyword evidence="3" id="KW-0472">Membrane</keyword>
<feature type="coiled-coil region" evidence="1">
    <location>
        <begin position="24"/>
        <end position="51"/>
    </location>
</feature>
<organism evidence="4 5">
    <name type="scientific">Desulfobulbus oralis</name>
    <dbReference type="NCBI Taxonomy" id="1986146"/>
    <lineage>
        <taxon>Bacteria</taxon>
        <taxon>Pseudomonadati</taxon>
        <taxon>Thermodesulfobacteriota</taxon>
        <taxon>Desulfobulbia</taxon>
        <taxon>Desulfobulbales</taxon>
        <taxon>Desulfobulbaceae</taxon>
        <taxon>Desulfobulbus</taxon>
    </lineage>
</organism>
<feature type="transmembrane region" description="Helical" evidence="3">
    <location>
        <begin position="332"/>
        <end position="353"/>
    </location>
</feature>
<dbReference type="Proteomes" id="UP000239867">
    <property type="component" value="Chromosome"/>
</dbReference>
<accession>A0A2L1GQ11</accession>
<feature type="transmembrane region" description="Helical" evidence="3">
    <location>
        <begin position="918"/>
        <end position="936"/>
    </location>
</feature>
<evidence type="ECO:0000313" key="5">
    <source>
        <dbReference type="Proteomes" id="UP000239867"/>
    </source>
</evidence>
<feature type="transmembrane region" description="Helical" evidence="3">
    <location>
        <begin position="815"/>
        <end position="836"/>
    </location>
</feature>
<feature type="transmembrane region" description="Helical" evidence="3">
    <location>
        <begin position="748"/>
        <end position="765"/>
    </location>
</feature>
<feature type="transmembrane region" description="Helical" evidence="3">
    <location>
        <begin position="622"/>
        <end position="643"/>
    </location>
</feature>
<feature type="compositionally biased region" description="Low complexity" evidence="2">
    <location>
        <begin position="83"/>
        <end position="106"/>
    </location>
</feature>
<dbReference type="EMBL" id="CP021255">
    <property type="protein sequence ID" value="AVD71728.1"/>
    <property type="molecule type" value="Genomic_DNA"/>
</dbReference>
<feature type="transmembrane region" description="Helical" evidence="3">
    <location>
        <begin position="257"/>
        <end position="280"/>
    </location>
</feature>
<evidence type="ECO:0000256" key="1">
    <source>
        <dbReference type="SAM" id="Coils"/>
    </source>
</evidence>
<protein>
    <recommendedName>
        <fullName evidence="6">DUF2339 domain-containing protein</fullName>
    </recommendedName>
</protein>
<dbReference type="InterPro" id="IPR019286">
    <property type="entry name" value="DUF2339_TM"/>
</dbReference>
<dbReference type="PANTHER" id="PTHR38434:SF1">
    <property type="entry name" value="BLL2549 PROTEIN"/>
    <property type="match status" value="1"/>
</dbReference>
<reference evidence="4 5" key="1">
    <citation type="journal article" date="2018" name="MBio">
        <title>Insights into the evolution of host association through the isolation and characterization of a novel human periodontal pathobiont, Desulfobulbus oralis.</title>
        <authorList>
            <person name="Cross K.L."/>
            <person name="Chirania P."/>
            <person name="Xiong W."/>
            <person name="Beall C.J."/>
            <person name="Elkins J.G."/>
            <person name="Giannone R.J."/>
            <person name="Griffen A.L."/>
            <person name="Guss A.M."/>
            <person name="Hettich R.L."/>
            <person name="Joshi S.S."/>
            <person name="Mokrzan E.M."/>
            <person name="Martin R.K."/>
            <person name="Zhulin I.B."/>
            <person name="Leys E.J."/>
            <person name="Podar M."/>
        </authorList>
    </citation>
    <scope>NUCLEOTIDE SEQUENCE [LARGE SCALE GENOMIC DNA]</scope>
    <source>
        <strain evidence="4 5">ORNL</strain>
    </source>
</reference>
<keyword evidence="3" id="KW-1133">Transmembrane helix</keyword>
<feature type="transmembrane region" description="Helical" evidence="3">
    <location>
        <begin position="360"/>
        <end position="377"/>
    </location>
</feature>
<feature type="compositionally biased region" description="Low complexity" evidence="2">
    <location>
        <begin position="63"/>
        <end position="76"/>
    </location>
</feature>
<evidence type="ECO:0008006" key="6">
    <source>
        <dbReference type="Google" id="ProtNLM"/>
    </source>
</evidence>
<feature type="transmembrane region" description="Helical" evidence="3">
    <location>
        <begin position="948"/>
        <end position="966"/>
    </location>
</feature>
<feature type="transmembrane region" description="Helical" evidence="3">
    <location>
        <begin position="785"/>
        <end position="803"/>
    </location>
</feature>
<feature type="transmembrane region" description="Helical" evidence="3">
    <location>
        <begin position="426"/>
        <end position="445"/>
    </location>
</feature>
<feature type="transmembrane region" description="Helical" evidence="3">
    <location>
        <begin position="689"/>
        <end position="711"/>
    </location>
</feature>
<dbReference type="Pfam" id="PF10101">
    <property type="entry name" value="DUF2339"/>
    <property type="match status" value="1"/>
</dbReference>
<feature type="transmembrane region" description="Helical" evidence="3">
    <location>
        <begin position="857"/>
        <end position="882"/>
    </location>
</feature>
<evidence type="ECO:0000313" key="4">
    <source>
        <dbReference type="EMBL" id="AVD71728.1"/>
    </source>
</evidence>
<evidence type="ECO:0000256" key="2">
    <source>
        <dbReference type="SAM" id="MobiDB-lite"/>
    </source>
</evidence>
<gene>
    <name evidence="4" type="ORF">CAY53_09835</name>
</gene>
<feature type="transmembrane region" description="Helical" evidence="3">
    <location>
        <begin position="383"/>
        <end position="405"/>
    </location>
</feature>
<keyword evidence="5" id="KW-1185">Reference proteome</keyword>
<feature type="region of interest" description="Disordered" evidence="2">
    <location>
        <begin position="51"/>
        <end position="106"/>
    </location>
</feature>
<feature type="transmembrane region" description="Helical" evidence="3">
    <location>
        <begin position="650"/>
        <end position="669"/>
    </location>
</feature>
<sequence>MNIFLLLCLLGLGIAIFTKQKSGQQALREELELVQEELARLLRELRNLQAGGRAQAREPGRKPVAVPQAEAAPLAACRQSRGPVEAPAAPAAKAEPASSPQPATAMTAAAPDIAEAPFSREWADEAILVSSARPADTPDPSCEATEEPLLPNLADPAWDQAEPTQAPASNPAFQAETMAGDALPSPFLSALSELWSWLRLNPLLFGGLSVFLIGVAFALGYLVTHSYISPAMRLLAIGAGGAAMQALGWRLRGRNRLFGLSLIGGGGAALYFTLFAAYRLGILPPLTALLFMVVLVLESCGLALLTDAQLLAVVATAGAISAPLLIDTGSESFVALFGYYALLSAGAAALAAFRRWDLPVLFACAAVYGIGGFWGAQAYRPELLITAECFLVLFFAIFTAAHLLLAAHADEGDAAGAGNPGLARRFVHASLLCGVPLLSFTYHYWLVQDSGYAAALGALALAAVDLALFRALRERQGAAMRLTRDALLVMGLAFLVLAAPLALNAAWTTCTWALQGLAFLWLGLRQDRPFLRGLGYAMQVLAAGALAVDWPDAAAASRRACEGTLALSACGLLFFCHLGRSSLRAWEEKLLAFQECWALGFWLLAGADLLRFWWPGSEISQGYVNALLAFIAASCLIWVQIGFRLNWRILASTAAALPLVWLGTQIRHIPALLTMPALPLFPRLPQVPLAWADGGLFALPLAWAVFALSFGRSVWPEAPEKRSTFLIFALLSALGLVLLSLQNCLGRVYAPPLGAALLAALLWLLHRPAPCPACIPDWGIQPERFRSWAGGLLACCLAAWFVFLCGRFDRLSWPYIPLLYPLDLAQLLCIAGLYLWQRQEAALPESLRGLARPLFGLAAFALVNVVAARCVSAVTGCIYSPAPLLRSPALLTTLSLLWGGIALALMVLASHLYKNRRLWFAGLTLLALTLIKLVFLDMADQETLHRSISFLAVGLLMLVMGYFCPLPPRHEDGEEE</sequence>
<dbReference type="AlphaFoldDB" id="A0A2L1GQ11"/>
<dbReference type="KEGG" id="deo:CAY53_09835"/>
<feature type="transmembrane region" description="Helical" evidence="3">
    <location>
        <begin position="482"/>
        <end position="499"/>
    </location>
</feature>
<dbReference type="PANTHER" id="PTHR38434">
    <property type="entry name" value="BLL2549 PROTEIN"/>
    <property type="match status" value="1"/>
</dbReference>
<proteinExistence type="predicted"/>
<evidence type="ECO:0000256" key="3">
    <source>
        <dbReference type="SAM" id="Phobius"/>
    </source>
</evidence>